<keyword evidence="3" id="KW-0808">Transferase</keyword>
<dbReference type="SUPFAM" id="SSF53448">
    <property type="entry name" value="Nucleotide-diphospho-sugar transferases"/>
    <property type="match status" value="1"/>
</dbReference>
<evidence type="ECO:0000313" key="3">
    <source>
        <dbReference type="EMBL" id="AGA26668.1"/>
    </source>
</evidence>
<dbReference type="OrthoDB" id="9806525at2"/>
<accession>L0DCV2</accession>
<dbReference type="AlphaFoldDB" id="L0DCV2"/>
<dbReference type="CDD" id="cd00761">
    <property type="entry name" value="Glyco_tranf_GTA_type"/>
    <property type="match status" value="1"/>
</dbReference>
<dbReference type="GO" id="GO:0016740">
    <property type="term" value="F:transferase activity"/>
    <property type="evidence" value="ECO:0007669"/>
    <property type="project" value="UniProtKB-KW"/>
</dbReference>
<feature type="domain" description="Glycosyltransferase 2-like" evidence="2">
    <location>
        <begin position="53"/>
        <end position="222"/>
    </location>
</feature>
<evidence type="ECO:0000256" key="1">
    <source>
        <dbReference type="SAM" id="Phobius"/>
    </source>
</evidence>
<name>L0DCV2_SINAD</name>
<feature type="transmembrane region" description="Helical" evidence="1">
    <location>
        <begin position="323"/>
        <end position="343"/>
    </location>
</feature>
<keyword evidence="1" id="KW-1133">Transmembrane helix</keyword>
<evidence type="ECO:0000259" key="2">
    <source>
        <dbReference type="Pfam" id="PF00535"/>
    </source>
</evidence>
<dbReference type="Pfam" id="PF00535">
    <property type="entry name" value="Glycos_transf_2"/>
    <property type="match status" value="1"/>
</dbReference>
<dbReference type="InterPro" id="IPR001173">
    <property type="entry name" value="Glyco_trans_2-like"/>
</dbReference>
<keyword evidence="4" id="KW-1185">Reference proteome</keyword>
<dbReference type="STRING" id="886293.Sinac_2356"/>
<dbReference type="eggNOG" id="COG1215">
    <property type="taxonomic scope" value="Bacteria"/>
</dbReference>
<dbReference type="Proteomes" id="UP000010798">
    <property type="component" value="Chromosome"/>
</dbReference>
<dbReference type="PANTHER" id="PTHR43646:SF3">
    <property type="entry name" value="SLR1566 PROTEIN"/>
    <property type="match status" value="1"/>
</dbReference>
<dbReference type="Gene3D" id="3.90.550.10">
    <property type="entry name" value="Spore Coat Polysaccharide Biosynthesis Protein SpsA, Chain A"/>
    <property type="match status" value="1"/>
</dbReference>
<dbReference type="InterPro" id="IPR029044">
    <property type="entry name" value="Nucleotide-diphossugar_trans"/>
</dbReference>
<dbReference type="EMBL" id="CP003364">
    <property type="protein sequence ID" value="AGA26668.1"/>
    <property type="molecule type" value="Genomic_DNA"/>
</dbReference>
<evidence type="ECO:0000313" key="4">
    <source>
        <dbReference type="Proteomes" id="UP000010798"/>
    </source>
</evidence>
<protein>
    <submittedName>
        <fullName evidence="3">Glycosyl transferase</fullName>
    </submittedName>
</protein>
<proteinExistence type="predicted"/>
<gene>
    <name evidence="3" type="ordered locus">Sinac_2356</name>
</gene>
<organism evidence="3 4">
    <name type="scientific">Singulisphaera acidiphila (strain ATCC BAA-1392 / DSM 18658 / VKM B-2454 / MOB10)</name>
    <dbReference type="NCBI Taxonomy" id="886293"/>
    <lineage>
        <taxon>Bacteria</taxon>
        <taxon>Pseudomonadati</taxon>
        <taxon>Planctomycetota</taxon>
        <taxon>Planctomycetia</taxon>
        <taxon>Isosphaerales</taxon>
        <taxon>Isosphaeraceae</taxon>
        <taxon>Singulisphaera</taxon>
    </lineage>
</organism>
<feature type="transmembrane region" description="Helical" evidence="1">
    <location>
        <begin position="298"/>
        <end position="316"/>
    </location>
</feature>
<keyword evidence="1" id="KW-0472">Membrane</keyword>
<sequence length="407" mass="45877">MTPSQRTLLWVYAAIIAMWPIRHLAIWFIFRKLDILTPDSPRLTMDHPPLVTAIIPAKDEEGTLAECLASVCAQAYPNLEIIVVDDRSTDRTGQIAREFATADPRIEVLTIEHLPPGWTGKTHAAQQAADRARGDWFWFLDADTRHSPENLEIVMEYARDRGAALTSLLPEMRCETFWENVVQPLAGIVLMQSYPLFRVNNDRSSLAFANGQYILIKRSAYEAAGGHHAVRDRFVEDIRLAARVKALGLPIRVAIAREIGSTRMYASLDQLVRGWSRILYDALGRNPWRLLGRLLDPLIFSQTGHVAFVVALFLLARGHTSPFAFWLLGLSVVHHIFTYTVLARVYHMSVPRSRYVAWFPVANLVMDVILIRAIKMCLTGRVTWRGTAYGPTVTSSTRPVTKPVSPN</sequence>
<dbReference type="PANTHER" id="PTHR43646">
    <property type="entry name" value="GLYCOSYLTRANSFERASE"/>
    <property type="match status" value="1"/>
</dbReference>
<keyword evidence="1" id="KW-0812">Transmembrane</keyword>
<dbReference type="KEGG" id="saci:Sinac_2356"/>
<reference evidence="3 4" key="1">
    <citation type="submission" date="2012-02" db="EMBL/GenBank/DDBJ databases">
        <title>Complete sequence of chromosome of Singulisphaera acidiphila DSM 18658.</title>
        <authorList>
            <consortium name="US DOE Joint Genome Institute (JGI-PGF)"/>
            <person name="Lucas S."/>
            <person name="Copeland A."/>
            <person name="Lapidus A."/>
            <person name="Glavina del Rio T."/>
            <person name="Dalin E."/>
            <person name="Tice H."/>
            <person name="Bruce D."/>
            <person name="Goodwin L."/>
            <person name="Pitluck S."/>
            <person name="Peters L."/>
            <person name="Ovchinnikova G."/>
            <person name="Chertkov O."/>
            <person name="Kyrpides N."/>
            <person name="Mavromatis K."/>
            <person name="Ivanova N."/>
            <person name="Brettin T."/>
            <person name="Detter J.C."/>
            <person name="Han C."/>
            <person name="Larimer F."/>
            <person name="Land M."/>
            <person name="Hauser L."/>
            <person name="Markowitz V."/>
            <person name="Cheng J.-F."/>
            <person name="Hugenholtz P."/>
            <person name="Woyke T."/>
            <person name="Wu D."/>
            <person name="Tindall B."/>
            <person name="Pomrenke H."/>
            <person name="Brambilla E."/>
            <person name="Klenk H.-P."/>
            <person name="Eisen J.A."/>
        </authorList>
    </citation>
    <scope>NUCLEOTIDE SEQUENCE [LARGE SCALE GENOMIC DNA]</scope>
    <source>
        <strain evidence="4">ATCC BAA-1392 / DSM 18658 / VKM B-2454 / MOB10</strain>
    </source>
</reference>
<feature type="transmembrane region" description="Helical" evidence="1">
    <location>
        <begin position="7"/>
        <end position="30"/>
    </location>
</feature>
<feature type="transmembrane region" description="Helical" evidence="1">
    <location>
        <begin position="355"/>
        <end position="374"/>
    </location>
</feature>
<dbReference type="RefSeq" id="WP_015245823.1">
    <property type="nucleotide sequence ID" value="NC_019892.1"/>
</dbReference>
<dbReference type="HOGENOM" id="CLU_038143_0_0_0"/>